<evidence type="ECO:0000313" key="2">
    <source>
        <dbReference type="EMBL" id="SBR80462.1"/>
    </source>
</evidence>
<feature type="non-terminal residue" evidence="2">
    <location>
        <position position="482"/>
    </location>
</feature>
<feature type="region of interest" description="Disordered" evidence="1">
    <location>
        <begin position="263"/>
        <end position="283"/>
    </location>
</feature>
<protein>
    <submittedName>
        <fullName evidence="2">Uncharacterized protein</fullName>
    </submittedName>
</protein>
<sequence length="482" mass="51845">MVTWFEINDTFSATLILNKSLEPMVNHSDKQLVFKPVVPDAFSLSTMSGDNHLSGMEVESFSCDRQLQSEVCLNHQSASCTNRLVSRGEMETSAAVAHLWPPDVAILPFEGFVPGHLDLSVNDLVISQFVTSADTVASSFLLSQGCDSVSGLCALFPVISLSGDHDGAEKPAVSSSPVVSDDIEGASVVAAITSLMGTGSPPGPGAAGACSDARLRAPPDKGGVLSGTEFSVADFDLFGGTPPPSGRVIAEIDADLPPLQLTTLTSDPEIGDTPSKGRNSSRSVTTLVKPGFSVPVWNPPSFFRRKYSWLQFSGQNMFLTLATCLCLILHMAGFTLTPVTQPFLPNSFSEPPSPKPPDLWTSEHLLFQHEPGGNVHLIGDRALRSLRTVVCYASPVSQTRHKFEKQKGGEEPPPDLRASFSHLQFTPISDRNNVASDKLINNFERVKSGSDLTTKPSASLQFQTGPIGKFKQVSLWVRNTRY</sequence>
<gene>
    <name evidence="2" type="primary">Nfu_g_1_005930</name>
</gene>
<dbReference type="EMBL" id="HAEG01007905">
    <property type="protein sequence ID" value="SBR80462.1"/>
    <property type="molecule type" value="Transcribed_RNA"/>
</dbReference>
<dbReference type="AlphaFoldDB" id="A0A1A8PHF5"/>
<name>A0A1A8PHF5_9TELE</name>
<accession>A0A1A8PHF5</accession>
<organism evidence="2">
    <name type="scientific">Nothobranchius pienaari</name>
    <dbReference type="NCBI Taxonomy" id="704102"/>
    <lineage>
        <taxon>Eukaryota</taxon>
        <taxon>Metazoa</taxon>
        <taxon>Chordata</taxon>
        <taxon>Craniata</taxon>
        <taxon>Vertebrata</taxon>
        <taxon>Euteleostomi</taxon>
        <taxon>Actinopterygii</taxon>
        <taxon>Neopterygii</taxon>
        <taxon>Teleostei</taxon>
        <taxon>Neoteleostei</taxon>
        <taxon>Acanthomorphata</taxon>
        <taxon>Ovalentaria</taxon>
        <taxon>Atherinomorphae</taxon>
        <taxon>Cyprinodontiformes</taxon>
        <taxon>Nothobranchiidae</taxon>
        <taxon>Nothobranchius</taxon>
    </lineage>
</organism>
<reference evidence="2" key="2">
    <citation type="submission" date="2016-06" db="EMBL/GenBank/DDBJ databases">
        <title>The genome of a short-lived fish provides insights into sex chromosome evolution and the genetic control of aging.</title>
        <authorList>
            <person name="Reichwald K."/>
            <person name="Felder M."/>
            <person name="Petzold A."/>
            <person name="Koch P."/>
            <person name="Groth M."/>
            <person name="Platzer M."/>
        </authorList>
    </citation>
    <scope>NUCLEOTIDE SEQUENCE</scope>
    <source>
        <tissue evidence="2">Brain</tissue>
    </source>
</reference>
<evidence type="ECO:0000256" key="1">
    <source>
        <dbReference type="SAM" id="MobiDB-lite"/>
    </source>
</evidence>
<reference evidence="2" key="1">
    <citation type="submission" date="2016-05" db="EMBL/GenBank/DDBJ databases">
        <authorList>
            <person name="Lavstsen T."/>
            <person name="Jespersen J.S."/>
        </authorList>
    </citation>
    <scope>NUCLEOTIDE SEQUENCE</scope>
    <source>
        <tissue evidence="2">Brain</tissue>
    </source>
</reference>
<proteinExistence type="predicted"/>
<dbReference type="EMBL" id="HAEF01007810">
    <property type="protein sequence ID" value="SBR45414.1"/>
    <property type="molecule type" value="Transcribed_RNA"/>
</dbReference>